<feature type="transmembrane region" description="Helical" evidence="6">
    <location>
        <begin position="248"/>
        <end position="269"/>
    </location>
</feature>
<accession>A0A8E8H0V9</accession>
<evidence type="ECO:0000313" key="7">
    <source>
        <dbReference type="EMBL" id="QWC64748.1"/>
    </source>
</evidence>
<feature type="transmembrane region" description="Helical" evidence="6">
    <location>
        <begin position="325"/>
        <end position="344"/>
    </location>
</feature>
<dbReference type="GO" id="GO:0016020">
    <property type="term" value="C:membrane"/>
    <property type="evidence" value="ECO:0007669"/>
    <property type="project" value="UniProtKB-SubCell"/>
</dbReference>
<evidence type="ECO:0000256" key="6">
    <source>
        <dbReference type="SAM" id="Phobius"/>
    </source>
</evidence>
<comment type="subcellular location">
    <subcellularLocation>
        <location evidence="1">Membrane</location>
        <topology evidence="1">Multi-pass membrane protein</topology>
    </subcellularLocation>
</comment>
<feature type="transmembrane region" description="Helical" evidence="6">
    <location>
        <begin position="206"/>
        <end position="227"/>
    </location>
</feature>
<dbReference type="InterPro" id="IPR011701">
    <property type="entry name" value="MFS"/>
</dbReference>
<evidence type="ECO:0000256" key="2">
    <source>
        <dbReference type="ARBA" id="ARBA00022692"/>
    </source>
</evidence>
<dbReference type="AlphaFoldDB" id="A0A8E8H0V9"/>
<keyword evidence="3 6" id="KW-1133">Transmembrane helix</keyword>
<organism evidence="7">
    <name type="scientific">Xylariaceae sp</name>
    <dbReference type="NCBI Taxonomy" id="1881983"/>
    <lineage>
        <taxon>Eukaryota</taxon>
        <taxon>Fungi</taxon>
        <taxon>Dikarya</taxon>
        <taxon>Ascomycota</taxon>
        <taxon>Pezizomycotina</taxon>
        <taxon>Sordariomycetes</taxon>
        <taxon>Xylariomycetidae</taxon>
        <taxon>Xylariales</taxon>
        <taxon>Xylariaceae</taxon>
    </lineage>
</organism>
<dbReference type="PANTHER" id="PTHR10924">
    <property type="entry name" value="MAJOR FACILITATOR SUPERFAMILY PROTEIN-RELATED"/>
    <property type="match status" value="1"/>
</dbReference>
<dbReference type="PANTHER" id="PTHR10924:SF6">
    <property type="entry name" value="SOLUTE CARRIER FAMILY 49 MEMBER A3"/>
    <property type="match status" value="1"/>
</dbReference>
<dbReference type="InterPro" id="IPR049680">
    <property type="entry name" value="FLVCR1-2_SLC49-like"/>
</dbReference>
<dbReference type="Pfam" id="PF07690">
    <property type="entry name" value="MFS_1"/>
    <property type="match status" value="1"/>
</dbReference>
<dbReference type="EMBL" id="MW579544">
    <property type="protein sequence ID" value="QWC64748.1"/>
    <property type="molecule type" value="Genomic_DNA"/>
</dbReference>
<feature type="transmembrane region" description="Helical" evidence="6">
    <location>
        <begin position="453"/>
        <end position="472"/>
    </location>
</feature>
<proteinExistence type="predicted"/>
<evidence type="ECO:0000256" key="5">
    <source>
        <dbReference type="SAM" id="MobiDB-lite"/>
    </source>
</evidence>
<reference evidence="7" key="1">
    <citation type="journal article" date="2021" name="RSC Adv.">
        <title>GNPS-guided discovery of xylacremolide C and D, evaluation of their putative biosynthetic origin and bioactivity studies of xylacremolide A and B.</title>
        <authorList>
            <person name="Schalk F."/>
            <person name="Fricke J."/>
            <person name="Um S."/>
            <person name="Conlon B.H."/>
            <person name="Maus H."/>
            <person name="Jager N."/>
            <person name="Heinzel T."/>
            <person name="Schirmeister T."/>
            <person name="Poulsen M."/>
            <person name="Beemelmanns C."/>
        </authorList>
    </citation>
    <scope>NUCLEOTIDE SEQUENCE</scope>
    <source>
        <strain evidence="7">X187</strain>
    </source>
</reference>
<evidence type="ECO:0000256" key="1">
    <source>
        <dbReference type="ARBA" id="ARBA00004141"/>
    </source>
</evidence>
<feature type="compositionally biased region" description="Polar residues" evidence="5">
    <location>
        <begin position="1"/>
        <end position="16"/>
    </location>
</feature>
<name>A0A8E8H0V9_9PEZI</name>
<feature type="transmembrane region" description="Helical" evidence="6">
    <location>
        <begin position="396"/>
        <end position="412"/>
    </location>
</feature>
<keyword evidence="2 6" id="KW-0812">Transmembrane</keyword>
<evidence type="ECO:0000256" key="3">
    <source>
        <dbReference type="ARBA" id="ARBA00022989"/>
    </source>
</evidence>
<feature type="transmembrane region" description="Helical" evidence="6">
    <location>
        <begin position="115"/>
        <end position="133"/>
    </location>
</feature>
<feature type="transmembrane region" description="Helical" evidence="6">
    <location>
        <begin position="153"/>
        <end position="175"/>
    </location>
</feature>
<feature type="transmembrane region" description="Helical" evidence="6">
    <location>
        <begin position="492"/>
        <end position="512"/>
    </location>
</feature>
<feature type="transmembrane region" description="Helical" evidence="6">
    <location>
        <begin position="275"/>
        <end position="296"/>
    </location>
</feature>
<keyword evidence="4 6" id="KW-0472">Membrane</keyword>
<sequence>MATTHQPPETTESRPTVLTRAGADNISPDNDNDNIRDVGDSEVDDKICDAFSFGEMRGTGQKDGIQRLASHANDAFEHGNRSVVTTEVIENVGGTAAGGDDGDGTVQYKVYKRRWFGLAQLTLLNIIVSWDWLTFSPVSQYAAAYYGRSESDINWFSTAFLFAFIVSSPLTIYMLHWGPKPSIMTAAVFTILGNIVRVAGSHSRGGGIYGVAMFGQILIGLAQPFVLSAPTRFSDQWFTDSGRVAATALPSLANPLGAALGELIVPFLATNPAEVSNAVIYVTIISIVVSLPAFFIPASPPSPPGPSGTVPKASLRDSLSLLKSLEIWLILIPFSIYVGFFNSISSLLNQILLPYGFSSDDAGLAGAVLIVVGLVASAITSPILDRTKAFLPAVKVAVPIIALAYLAFIFVPPTRSLAAPYAVLAIEGAASFSLVPVALELLCEFGHPMSPEVTATIAWAGGQLCGGIFIIISDALKAPPDADPPANLNRALIFTAVLSLVVAPLPICLGLFGRGDKVVLRRLRNESSDNGEDTSPTPAAATEV</sequence>
<feature type="transmembrane region" description="Helical" evidence="6">
    <location>
        <begin position="364"/>
        <end position="384"/>
    </location>
</feature>
<dbReference type="GO" id="GO:0022857">
    <property type="term" value="F:transmembrane transporter activity"/>
    <property type="evidence" value="ECO:0007669"/>
    <property type="project" value="InterPro"/>
</dbReference>
<gene>
    <name evidence="7" type="primary">xyaC</name>
</gene>
<evidence type="ECO:0000256" key="4">
    <source>
        <dbReference type="ARBA" id="ARBA00023136"/>
    </source>
</evidence>
<protein>
    <submittedName>
        <fullName evidence="7">XyaC</fullName>
    </submittedName>
</protein>
<feature type="region of interest" description="Disordered" evidence="5">
    <location>
        <begin position="1"/>
        <end position="38"/>
    </location>
</feature>